<accession>A0AAE0TJQ2</accession>
<name>A0AAE0TJQ2_9BIVA</name>
<dbReference type="EMBL" id="JAEAOA010001138">
    <property type="protein sequence ID" value="KAK3611592.1"/>
    <property type="molecule type" value="Genomic_DNA"/>
</dbReference>
<dbReference type="AlphaFoldDB" id="A0AAE0TJQ2"/>
<sequence>MVIKPKLTLVSITGMGQTRTQTPTTTTISHNHPSSPTQTSAKQGSVQAAPSCCSNPGLLSHKITPLPNK</sequence>
<keyword evidence="3" id="KW-1185">Reference proteome</keyword>
<feature type="compositionally biased region" description="Polar residues" evidence="1">
    <location>
        <begin position="28"/>
        <end position="54"/>
    </location>
</feature>
<protein>
    <submittedName>
        <fullName evidence="2">Uncharacterized protein</fullName>
    </submittedName>
</protein>
<proteinExistence type="predicted"/>
<reference evidence="2" key="3">
    <citation type="submission" date="2023-05" db="EMBL/GenBank/DDBJ databases">
        <authorList>
            <person name="Smith C.H."/>
        </authorList>
    </citation>
    <scope>NUCLEOTIDE SEQUENCE</scope>
    <source>
        <strain evidence="2">CHS0354</strain>
        <tissue evidence="2">Mantle</tissue>
    </source>
</reference>
<evidence type="ECO:0000313" key="2">
    <source>
        <dbReference type="EMBL" id="KAK3611592.1"/>
    </source>
</evidence>
<organism evidence="2 3">
    <name type="scientific">Potamilus streckersoni</name>
    <dbReference type="NCBI Taxonomy" id="2493646"/>
    <lineage>
        <taxon>Eukaryota</taxon>
        <taxon>Metazoa</taxon>
        <taxon>Spiralia</taxon>
        <taxon>Lophotrochozoa</taxon>
        <taxon>Mollusca</taxon>
        <taxon>Bivalvia</taxon>
        <taxon>Autobranchia</taxon>
        <taxon>Heteroconchia</taxon>
        <taxon>Palaeoheterodonta</taxon>
        <taxon>Unionida</taxon>
        <taxon>Unionoidea</taxon>
        <taxon>Unionidae</taxon>
        <taxon>Ambleminae</taxon>
        <taxon>Lampsilini</taxon>
        <taxon>Potamilus</taxon>
    </lineage>
</organism>
<gene>
    <name evidence="2" type="ORF">CHS0354_018284</name>
</gene>
<evidence type="ECO:0000313" key="3">
    <source>
        <dbReference type="Proteomes" id="UP001195483"/>
    </source>
</evidence>
<comment type="caution">
    <text evidence="2">The sequence shown here is derived from an EMBL/GenBank/DDBJ whole genome shotgun (WGS) entry which is preliminary data.</text>
</comment>
<evidence type="ECO:0000256" key="1">
    <source>
        <dbReference type="SAM" id="MobiDB-lite"/>
    </source>
</evidence>
<feature type="region of interest" description="Disordered" evidence="1">
    <location>
        <begin position="13"/>
        <end position="69"/>
    </location>
</feature>
<reference evidence="2" key="2">
    <citation type="journal article" date="2021" name="Genome Biol. Evol.">
        <title>Developing a high-quality reference genome for a parasitic bivalve with doubly uniparental inheritance (Bivalvia: Unionida).</title>
        <authorList>
            <person name="Smith C.H."/>
        </authorList>
    </citation>
    <scope>NUCLEOTIDE SEQUENCE</scope>
    <source>
        <strain evidence="2">CHS0354</strain>
        <tissue evidence="2">Mantle</tissue>
    </source>
</reference>
<feature type="non-terminal residue" evidence="2">
    <location>
        <position position="69"/>
    </location>
</feature>
<feature type="compositionally biased region" description="Low complexity" evidence="1">
    <location>
        <begin position="13"/>
        <end position="27"/>
    </location>
</feature>
<dbReference type="Proteomes" id="UP001195483">
    <property type="component" value="Unassembled WGS sequence"/>
</dbReference>
<reference evidence="2" key="1">
    <citation type="journal article" date="2021" name="Genome Biol. Evol.">
        <title>A High-Quality Reference Genome for a Parasitic Bivalve with Doubly Uniparental Inheritance (Bivalvia: Unionida).</title>
        <authorList>
            <person name="Smith C.H."/>
        </authorList>
    </citation>
    <scope>NUCLEOTIDE SEQUENCE</scope>
    <source>
        <strain evidence="2">CHS0354</strain>
    </source>
</reference>